<dbReference type="EMBL" id="GBXM01088426">
    <property type="protein sequence ID" value="JAH20151.1"/>
    <property type="molecule type" value="Transcribed_RNA"/>
</dbReference>
<reference evidence="1" key="2">
    <citation type="journal article" date="2015" name="Fish Shellfish Immunol.">
        <title>Early steps in the European eel (Anguilla anguilla)-Vibrio vulnificus interaction in the gills: Role of the RtxA13 toxin.</title>
        <authorList>
            <person name="Callol A."/>
            <person name="Pajuelo D."/>
            <person name="Ebbesson L."/>
            <person name="Teles M."/>
            <person name="MacKenzie S."/>
            <person name="Amaro C."/>
        </authorList>
    </citation>
    <scope>NUCLEOTIDE SEQUENCE</scope>
</reference>
<protein>
    <submittedName>
        <fullName evidence="1">Uncharacterized protein</fullName>
    </submittedName>
</protein>
<proteinExistence type="predicted"/>
<reference evidence="1" key="1">
    <citation type="submission" date="2014-11" db="EMBL/GenBank/DDBJ databases">
        <authorList>
            <person name="Amaro Gonzalez C."/>
        </authorList>
    </citation>
    <scope>NUCLEOTIDE SEQUENCE</scope>
</reference>
<accession>A0A0E9QT54</accession>
<name>A0A0E9QT54_ANGAN</name>
<sequence>MGLISVFLRN</sequence>
<evidence type="ECO:0000313" key="1">
    <source>
        <dbReference type="EMBL" id="JAH20151.1"/>
    </source>
</evidence>
<organism evidence="1">
    <name type="scientific">Anguilla anguilla</name>
    <name type="common">European freshwater eel</name>
    <name type="synonym">Muraena anguilla</name>
    <dbReference type="NCBI Taxonomy" id="7936"/>
    <lineage>
        <taxon>Eukaryota</taxon>
        <taxon>Metazoa</taxon>
        <taxon>Chordata</taxon>
        <taxon>Craniata</taxon>
        <taxon>Vertebrata</taxon>
        <taxon>Euteleostomi</taxon>
        <taxon>Actinopterygii</taxon>
        <taxon>Neopterygii</taxon>
        <taxon>Teleostei</taxon>
        <taxon>Anguilliformes</taxon>
        <taxon>Anguillidae</taxon>
        <taxon>Anguilla</taxon>
    </lineage>
</organism>